<dbReference type="PANTHER" id="PTHR46592">
    <property type="entry name" value="RING-H2 FINGER PROTEIN ATL67"/>
    <property type="match status" value="1"/>
</dbReference>
<evidence type="ECO:0000256" key="1">
    <source>
        <dbReference type="PROSITE-ProRule" id="PRU00175"/>
    </source>
</evidence>
<dbReference type="PANTHER" id="PTHR46592:SF14">
    <property type="entry name" value="RING-TYPE DOMAIN-CONTAINING PROTEIN"/>
    <property type="match status" value="1"/>
</dbReference>
<dbReference type="CDD" id="cd16461">
    <property type="entry name" value="RING-H2_EL5-like"/>
    <property type="match status" value="1"/>
</dbReference>
<feature type="transmembrane region" description="Helical" evidence="2">
    <location>
        <begin position="17"/>
        <end position="42"/>
    </location>
</feature>
<evidence type="ECO:0000313" key="4">
    <source>
        <dbReference type="EMBL" id="KAH7536604.1"/>
    </source>
</evidence>
<evidence type="ECO:0000259" key="3">
    <source>
        <dbReference type="PROSITE" id="PS50089"/>
    </source>
</evidence>
<feature type="domain" description="RING-type" evidence="3">
    <location>
        <begin position="102"/>
        <end position="144"/>
    </location>
</feature>
<dbReference type="Gene3D" id="3.20.20.70">
    <property type="entry name" value="Aldolase class I"/>
    <property type="match status" value="1"/>
</dbReference>
<proteinExistence type="predicted"/>
<reference evidence="4" key="1">
    <citation type="journal article" date="2021" name="Front. Plant Sci.">
        <title>Chromosome-Scale Genome Assembly for Chinese Sour Jujube and Insights Into Its Genome Evolution and Domestication Signature.</title>
        <authorList>
            <person name="Shen L.-Y."/>
            <person name="Luo H."/>
            <person name="Wang X.-L."/>
            <person name="Wang X.-M."/>
            <person name="Qiu X.-J."/>
            <person name="Liu H."/>
            <person name="Zhou S.-S."/>
            <person name="Jia K.-H."/>
            <person name="Nie S."/>
            <person name="Bao Y.-T."/>
            <person name="Zhang R.-G."/>
            <person name="Yun Q.-Z."/>
            <person name="Chai Y.-H."/>
            <person name="Lu J.-Y."/>
            <person name="Li Y."/>
            <person name="Zhao S.-W."/>
            <person name="Mao J.-F."/>
            <person name="Jia S.-G."/>
            <person name="Mao Y.-M."/>
        </authorList>
    </citation>
    <scope>NUCLEOTIDE SEQUENCE</scope>
    <source>
        <strain evidence="4">AT0</strain>
        <tissue evidence="4">Leaf</tissue>
    </source>
</reference>
<dbReference type="GO" id="GO:0016740">
    <property type="term" value="F:transferase activity"/>
    <property type="evidence" value="ECO:0007669"/>
    <property type="project" value="InterPro"/>
</dbReference>
<evidence type="ECO:0000313" key="5">
    <source>
        <dbReference type="Proteomes" id="UP000813462"/>
    </source>
</evidence>
<dbReference type="InterPro" id="IPR013083">
    <property type="entry name" value="Znf_RING/FYVE/PHD"/>
</dbReference>
<dbReference type="Proteomes" id="UP000813462">
    <property type="component" value="Unassembled WGS sequence"/>
</dbReference>
<organism evidence="4 5">
    <name type="scientific">Ziziphus jujuba var. spinosa</name>
    <dbReference type="NCBI Taxonomy" id="714518"/>
    <lineage>
        <taxon>Eukaryota</taxon>
        <taxon>Viridiplantae</taxon>
        <taxon>Streptophyta</taxon>
        <taxon>Embryophyta</taxon>
        <taxon>Tracheophyta</taxon>
        <taxon>Spermatophyta</taxon>
        <taxon>Magnoliopsida</taxon>
        <taxon>eudicotyledons</taxon>
        <taxon>Gunneridae</taxon>
        <taxon>Pentapetalae</taxon>
        <taxon>rosids</taxon>
        <taxon>fabids</taxon>
        <taxon>Rosales</taxon>
        <taxon>Rhamnaceae</taxon>
        <taxon>Paliureae</taxon>
        <taxon>Ziziphus</taxon>
    </lineage>
</organism>
<dbReference type="InterPro" id="IPR001841">
    <property type="entry name" value="Znf_RING"/>
</dbReference>
<keyword evidence="1" id="KW-0862">Zinc</keyword>
<accession>A0A978VM29</accession>
<keyword evidence="2" id="KW-1133">Transmembrane helix</keyword>
<keyword evidence="1" id="KW-0863">Zinc-finger</keyword>
<dbReference type="AlphaFoldDB" id="A0A978VM29"/>
<evidence type="ECO:0000256" key="2">
    <source>
        <dbReference type="SAM" id="Phobius"/>
    </source>
</evidence>
<dbReference type="InterPro" id="IPR013785">
    <property type="entry name" value="Aldolase_TIM"/>
</dbReference>
<dbReference type="GO" id="GO:0016567">
    <property type="term" value="P:protein ubiquitination"/>
    <property type="evidence" value="ECO:0007669"/>
    <property type="project" value="InterPro"/>
</dbReference>
<keyword evidence="2" id="KW-0472">Membrane</keyword>
<dbReference type="GO" id="GO:0008270">
    <property type="term" value="F:zinc ion binding"/>
    <property type="evidence" value="ECO:0007669"/>
    <property type="project" value="UniProtKB-KW"/>
</dbReference>
<keyword evidence="1" id="KW-0479">Metal-binding</keyword>
<sequence length="239" mass="26107">MSTAGADPPFSPTGVGLGYGIAIAVSILVLISTIMLASYACVRVKASGAARRNRLPTTTTTTITSSEPVVLVMGLDGSIIESYPKIVVGESRRLPKPNEGPCSICLSEYQPNDSLRCIPECNHCFHSDCIDEWLRMTATCPMCRNSPAPSSANTPLATPQSELVPLAFHVIYDRGSDIRIVGRGIIKAAHPAEAAREYRVQGWDAYFFKCSLVKVVIGVSFNPKEFWYFVSIKRDLQYQ</sequence>
<dbReference type="InterPro" id="IPR044289">
    <property type="entry name" value="ATL67-70"/>
</dbReference>
<dbReference type="Gene3D" id="3.30.40.10">
    <property type="entry name" value="Zinc/RING finger domain, C3HC4 (zinc finger)"/>
    <property type="match status" value="1"/>
</dbReference>
<dbReference type="PROSITE" id="PS50089">
    <property type="entry name" value="ZF_RING_2"/>
    <property type="match status" value="1"/>
</dbReference>
<comment type="caution">
    <text evidence="4">The sequence shown here is derived from an EMBL/GenBank/DDBJ whole genome shotgun (WGS) entry which is preliminary data.</text>
</comment>
<dbReference type="SMART" id="SM00184">
    <property type="entry name" value="RING"/>
    <property type="match status" value="1"/>
</dbReference>
<keyword evidence="2" id="KW-0812">Transmembrane</keyword>
<protein>
    <recommendedName>
        <fullName evidence="3">RING-type domain-containing protein</fullName>
    </recommendedName>
</protein>
<dbReference type="InterPro" id="IPR011060">
    <property type="entry name" value="RibuloseP-bd_barrel"/>
</dbReference>
<gene>
    <name evidence="4" type="ORF">FEM48_Zijuj03G0002400</name>
</gene>
<dbReference type="SUPFAM" id="SSF57850">
    <property type="entry name" value="RING/U-box"/>
    <property type="match status" value="1"/>
</dbReference>
<name>A0A978VM29_ZIZJJ</name>
<dbReference type="Pfam" id="PF13639">
    <property type="entry name" value="zf-RING_2"/>
    <property type="match status" value="1"/>
</dbReference>
<dbReference type="EMBL" id="JAEACU010000003">
    <property type="protein sequence ID" value="KAH7536604.1"/>
    <property type="molecule type" value="Genomic_DNA"/>
</dbReference>
<dbReference type="SUPFAM" id="SSF51366">
    <property type="entry name" value="Ribulose-phoshate binding barrel"/>
    <property type="match status" value="1"/>
</dbReference>